<dbReference type="RefSeq" id="XP_002293519.1">
    <property type="nucleotide sequence ID" value="XM_002293483.1"/>
</dbReference>
<dbReference type="InterPro" id="IPR036770">
    <property type="entry name" value="Ankyrin_rpt-contain_sf"/>
</dbReference>
<dbReference type="GO" id="GO:0005737">
    <property type="term" value="C:cytoplasm"/>
    <property type="evidence" value="ECO:0000318"/>
    <property type="project" value="GO_Central"/>
</dbReference>
<accession>B8CB49</accession>
<evidence type="ECO:0000313" key="3">
    <source>
        <dbReference type="EMBL" id="EED89255.1"/>
    </source>
</evidence>
<dbReference type="GeneID" id="7445718"/>
<evidence type="ECO:0000256" key="1">
    <source>
        <dbReference type="ARBA" id="ARBA00022737"/>
    </source>
</evidence>
<dbReference type="EMBL" id="CM000648">
    <property type="protein sequence ID" value="EED89255.1"/>
    <property type="molecule type" value="Genomic_DNA"/>
</dbReference>
<proteinExistence type="predicted"/>
<dbReference type="SUPFAM" id="SSF48403">
    <property type="entry name" value="Ankyrin repeat"/>
    <property type="match status" value="1"/>
</dbReference>
<dbReference type="KEGG" id="tps:THAPSDRAFT_9370"/>
<dbReference type="Gene3D" id="1.25.40.20">
    <property type="entry name" value="Ankyrin repeat-containing domain"/>
    <property type="match status" value="1"/>
</dbReference>
<name>B8CB49_THAPS</name>
<dbReference type="GO" id="GO:0051015">
    <property type="term" value="F:actin filament binding"/>
    <property type="evidence" value="ECO:0000318"/>
    <property type="project" value="GO_Central"/>
</dbReference>
<protein>
    <submittedName>
        <fullName evidence="3">Uncharacterized protein</fullName>
    </submittedName>
</protein>
<evidence type="ECO:0000313" key="4">
    <source>
        <dbReference type="Proteomes" id="UP000001449"/>
    </source>
</evidence>
<dbReference type="PANTHER" id="PTHR24153">
    <property type="entry name" value="ESPIN"/>
    <property type="match status" value="1"/>
</dbReference>
<evidence type="ECO:0000256" key="2">
    <source>
        <dbReference type="ARBA" id="ARBA00023043"/>
    </source>
</evidence>
<dbReference type="FunFam" id="1.25.40.20:FF:000882">
    <property type="entry name" value="Predicted protein"/>
    <property type="match status" value="1"/>
</dbReference>
<dbReference type="GO" id="GO:0051017">
    <property type="term" value="P:actin filament bundle assembly"/>
    <property type="evidence" value="ECO:0000318"/>
    <property type="project" value="GO_Central"/>
</dbReference>
<dbReference type="PANTHER" id="PTHR24153:SF8">
    <property type="entry name" value="FORKED, ISOFORM F"/>
    <property type="match status" value="1"/>
</dbReference>
<keyword evidence="1" id="KW-0677">Repeat</keyword>
<dbReference type="HOGENOM" id="CLU_1017344_0_0_1"/>
<dbReference type="InParanoid" id="B8CB49"/>
<keyword evidence="2" id="KW-0040">ANK repeat</keyword>
<gene>
    <name evidence="3" type="ORF">THAPSDRAFT_9370</name>
</gene>
<keyword evidence="4" id="KW-1185">Reference proteome</keyword>
<reference evidence="3 4" key="1">
    <citation type="journal article" date="2004" name="Science">
        <title>The genome of the diatom Thalassiosira pseudonana: ecology, evolution, and metabolism.</title>
        <authorList>
            <person name="Armbrust E.V."/>
            <person name="Berges J.A."/>
            <person name="Bowler C."/>
            <person name="Green B.R."/>
            <person name="Martinez D."/>
            <person name="Putnam N.H."/>
            <person name="Zhou S."/>
            <person name="Allen A.E."/>
            <person name="Apt K.E."/>
            <person name="Bechner M."/>
            <person name="Brzezinski M.A."/>
            <person name="Chaal B.K."/>
            <person name="Chiovitti A."/>
            <person name="Davis A.K."/>
            <person name="Demarest M.S."/>
            <person name="Detter J.C."/>
            <person name="Glavina T."/>
            <person name="Goodstein D."/>
            <person name="Hadi M.Z."/>
            <person name="Hellsten U."/>
            <person name="Hildebrand M."/>
            <person name="Jenkins B.D."/>
            <person name="Jurka J."/>
            <person name="Kapitonov V.V."/>
            <person name="Kroger N."/>
            <person name="Lau W.W."/>
            <person name="Lane T.W."/>
            <person name="Larimer F.W."/>
            <person name="Lippmeier J.C."/>
            <person name="Lucas S."/>
            <person name="Medina M."/>
            <person name="Montsant A."/>
            <person name="Obornik M."/>
            <person name="Parker M.S."/>
            <person name="Palenik B."/>
            <person name="Pazour G.J."/>
            <person name="Richardson P.M."/>
            <person name="Rynearson T.A."/>
            <person name="Saito M.A."/>
            <person name="Schwartz D.C."/>
            <person name="Thamatrakoln K."/>
            <person name="Valentin K."/>
            <person name="Vardi A."/>
            <person name="Wilkerson F.P."/>
            <person name="Rokhsar D.S."/>
        </authorList>
    </citation>
    <scope>NUCLEOTIDE SEQUENCE [LARGE SCALE GENOMIC DNA]</scope>
    <source>
        <strain evidence="3 4">CCMP1335</strain>
    </source>
</reference>
<organism evidence="3 4">
    <name type="scientific">Thalassiosira pseudonana</name>
    <name type="common">Marine diatom</name>
    <name type="synonym">Cyclotella nana</name>
    <dbReference type="NCBI Taxonomy" id="35128"/>
    <lineage>
        <taxon>Eukaryota</taxon>
        <taxon>Sar</taxon>
        <taxon>Stramenopiles</taxon>
        <taxon>Ochrophyta</taxon>
        <taxon>Bacillariophyta</taxon>
        <taxon>Coscinodiscophyceae</taxon>
        <taxon>Thalassiosirophycidae</taxon>
        <taxon>Thalassiosirales</taxon>
        <taxon>Thalassiosiraceae</taxon>
        <taxon>Thalassiosira</taxon>
    </lineage>
</organism>
<dbReference type="AlphaFoldDB" id="B8CB49"/>
<dbReference type="InterPro" id="IPR052420">
    <property type="entry name" value="Espin/Espin-like"/>
</dbReference>
<dbReference type="eggNOG" id="ENOG502TANX">
    <property type="taxonomic scope" value="Eukaryota"/>
</dbReference>
<reference evidence="3 4" key="2">
    <citation type="journal article" date="2008" name="Nature">
        <title>The Phaeodactylum genome reveals the evolutionary history of diatom genomes.</title>
        <authorList>
            <person name="Bowler C."/>
            <person name="Allen A.E."/>
            <person name="Badger J.H."/>
            <person name="Grimwood J."/>
            <person name="Jabbari K."/>
            <person name="Kuo A."/>
            <person name="Maheswari U."/>
            <person name="Martens C."/>
            <person name="Maumus F."/>
            <person name="Otillar R.P."/>
            <person name="Rayko E."/>
            <person name="Salamov A."/>
            <person name="Vandepoele K."/>
            <person name="Beszteri B."/>
            <person name="Gruber A."/>
            <person name="Heijde M."/>
            <person name="Katinka M."/>
            <person name="Mock T."/>
            <person name="Valentin K."/>
            <person name="Verret F."/>
            <person name="Berges J.A."/>
            <person name="Brownlee C."/>
            <person name="Cadoret J.P."/>
            <person name="Chiovitti A."/>
            <person name="Choi C.J."/>
            <person name="Coesel S."/>
            <person name="De Martino A."/>
            <person name="Detter J.C."/>
            <person name="Durkin C."/>
            <person name="Falciatore A."/>
            <person name="Fournet J."/>
            <person name="Haruta M."/>
            <person name="Huysman M.J."/>
            <person name="Jenkins B.D."/>
            <person name="Jiroutova K."/>
            <person name="Jorgensen R.E."/>
            <person name="Joubert Y."/>
            <person name="Kaplan A."/>
            <person name="Kroger N."/>
            <person name="Kroth P.G."/>
            <person name="La Roche J."/>
            <person name="Lindquist E."/>
            <person name="Lommer M."/>
            <person name="Martin-Jezequel V."/>
            <person name="Lopez P.J."/>
            <person name="Lucas S."/>
            <person name="Mangogna M."/>
            <person name="McGinnis K."/>
            <person name="Medlin L.K."/>
            <person name="Montsant A."/>
            <person name="Oudot-Le Secq M.P."/>
            <person name="Napoli C."/>
            <person name="Obornik M."/>
            <person name="Parker M.S."/>
            <person name="Petit J.L."/>
            <person name="Porcel B.M."/>
            <person name="Poulsen N."/>
            <person name="Robison M."/>
            <person name="Rychlewski L."/>
            <person name="Rynearson T.A."/>
            <person name="Schmutz J."/>
            <person name="Shapiro H."/>
            <person name="Siaut M."/>
            <person name="Stanley M."/>
            <person name="Sussman M.R."/>
            <person name="Taylor A.R."/>
            <person name="Vardi A."/>
            <person name="von Dassow P."/>
            <person name="Vyverman W."/>
            <person name="Willis A."/>
            <person name="Wyrwicz L.S."/>
            <person name="Rokhsar D.S."/>
            <person name="Weissenbach J."/>
            <person name="Armbrust E.V."/>
            <person name="Green B.R."/>
            <person name="Van de Peer Y."/>
            <person name="Grigoriev I.V."/>
        </authorList>
    </citation>
    <scope>NUCLEOTIDE SEQUENCE [LARGE SCALE GENOMIC DNA]</scope>
    <source>
        <strain evidence="3 4">CCMP1335</strain>
    </source>
</reference>
<sequence>MGIPKLFSRRNCISLIECSSVDDGAISPLAVNRDDNDAPSNVRRLSSEEFDWEVLEDIETMKISSTDWDELTKVLNSKESITTSTAAKDLSDITAVCVEFSNGFILHEAIKLGAPVDILMLIAERFPAALTQQDEDEKYPLHLACASDAASPEFISHCINMCPLSASSKDGTGKTPVHHLCMNNSITANEKKMNDILWMLYRKAPGSFVAEDNDGQDPIECALESDLGIGFIRTLQGMIGHYNETQARKLAHRKVVAARRELKRQNSPHAAYAA</sequence>
<dbReference type="Proteomes" id="UP000001449">
    <property type="component" value="Chromosome 13"/>
</dbReference>
<dbReference type="PaxDb" id="35128-Thaps9370"/>